<organism evidence="3 5">
    <name type="scientific">Arctia plantaginis</name>
    <name type="common">Wood tiger moth</name>
    <name type="synonym">Phalaena plantaginis</name>
    <dbReference type="NCBI Taxonomy" id="874455"/>
    <lineage>
        <taxon>Eukaryota</taxon>
        <taxon>Metazoa</taxon>
        <taxon>Ecdysozoa</taxon>
        <taxon>Arthropoda</taxon>
        <taxon>Hexapoda</taxon>
        <taxon>Insecta</taxon>
        <taxon>Pterygota</taxon>
        <taxon>Neoptera</taxon>
        <taxon>Endopterygota</taxon>
        <taxon>Lepidoptera</taxon>
        <taxon>Glossata</taxon>
        <taxon>Ditrysia</taxon>
        <taxon>Noctuoidea</taxon>
        <taxon>Erebidae</taxon>
        <taxon>Arctiinae</taxon>
        <taxon>Arctia</taxon>
    </lineage>
</organism>
<dbReference type="AlphaFoldDB" id="A0A8S0YVP9"/>
<comment type="caution">
    <text evidence="3">The sequence shown here is derived from an EMBL/GenBank/DDBJ whole genome shotgun (WGS) entry which is preliminary data.</text>
</comment>
<gene>
    <name evidence="3" type="ORF">APLA_LOCUS1419</name>
    <name evidence="4" type="ORF">APLA_LOCUS16004</name>
</gene>
<evidence type="ECO:0000313" key="6">
    <source>
        <dbReference type="Proteomes" id="UP000494256"/>
    </source>
</evidence>
<reference evidence="5 6" key="1">
    <citation type="submission" date="2020-04" db="EMBL/GenBank/DDBJ databases">
        <authorList>
            <person name="Wallbank WR R."/>
            <person name="Pardo Diaz C."/>
            <person name="Kozak K."/>
            <person name="Martin S."/>
            <person name="Jiggins C."/>
            <person name="Moest M."/>
            <person name="Warren A I."/>
            <person name="Byers J.R.P. K."/>
            <person name="Montejo-Kovacevich G."/>
            <person name="Yen C E."/>
        </authorList>
    </citation>
    <scope>NUCLEOTIDE SEQUENCE [LARGE SCALE GENOMIC DNA]</scope>
</reference>
<evidence type="ECO:0000256" key="2">
    <source>
        <dbReference type="SAM" id="SignalP"/>
    </source>
</evidence>
<name>A0A8S0YVP9_ARCPL</name>
<accession>A0A8S0YVP9</accession>
<protein>
    <submittedName>
        <fullName evidence="3">Uncharacterized protein</fullName>
    </submittedName>
</protein>
<evidence type="ECO:0000313" key="3">
    <source>
        <dbReference type="EMBL" id="CAB3223000.1"/>
    </source>
</evidence>
<sequence length="156" mass="17909">MGWLQPLLVMCGDGTCCCMPQRSVIALISIISLLASVLDAMTNDTNTCWYQCQQTQVMEHVQSLRSLLVTLFQMANLLLLVASVVESAVLVQVYVWYTLGFVVMELMVTMMEFLYKFKMQSRSSFIEFIVEVSFLFVICRCLPLVDTYRKHLEDHI</sequence>
<feature type="signal peptide" evidence="2">
    <location>
        <begin position="1"/>
        <end position="40"/>
    </location>
</feature>
<dbReference type="EMBL" id="CADEBD010000553">
    <property type="protein sequence ID" value="CAB3257691.1"/>
    <property type="molecule type" value="Genomic_DNA"/>
</dbReference>
<keyword evidence="1" id="KW-1133">Transmembrane helix</keyword>
<evidence type="ECO:0000313" key="5">
    <source>
        <dbReference type="Proteomes" id="UP000494106"/>
    </source>
</evidence>
<feature type="transmembrane region" description="Helical" evidence="1">
    <location>
        <begin position="94"/>
        <end position="113"/>
    </location>
</feature>
<dbReference type="Proteomes" id="UP000494106">
    <property type="component" value="Unassembled WGS sequence"/>
</dbReference>
<keyword evidence="1" id="KW-0812">Transmembrane</keyword>
<evidence type="ECO:0000256" key="1">
    <source>
        <dbReference type="SAM" id="Phobius"/>
    </source>
</evidence>
<keyword evidence="5" id="KW-1185">Reference proteome</keyword>
<keyword evidence="2" id="KW-0732">Signal</keyword>
<dbReference type="OrthoDB" id="7427800at2759"/>
<proteinExistence type="predicted"/>
<feature type="transmembrane region" description="Helical" evidence="1">
    <location>
        <begin position="125"/>
        <end position="145"/>
    </location>
</feature>
<evidence type="ECO:0000313" key="4">
    <source>
        <dbReference type="EMBL" id="CAB3257691.1"/>
    </source>
</evidence>
<keyword evidence="1" id="KW-0472">Membrane</keyword>
<feature type="transmembrane region" description="Helical" evidence="1">
    <location>
        <begin position="63"/>
        <end position="82"/>
    </location>
</feature>
<dbReference type="Proteomes" id="UP000494256">
    <property type="component" value="Unassembled WGS sequence"/>
</dbReference>
<dbReference type="EMBL" id="CADEBC010000123">
    <property type="protein sequence ID" value="CAB3223000.1"/>
    <property type="molecule type" value="Genomic_DNA"/>
</dbReference>
<feature type="chain" id="PRO_5036272862" evidence="2">
    <location>
        <begin position="41"/>
        <end position="156"/>
    </location>
</feature>